<accession>A0ABW2YP57</accession>
<name>A0ABW2YP57_9GAMM</name>
<reference evidence="2" key="1">
    <citation type="journal article" date="2019" name="Int. J. Syst. Evol. Microbiol.">
        <title>The Global Catalogue of Microorganisms (GCM) 10K type strain sequencing project: providing services to taxonomists for standard genome sequencing and annotation.</title>
        <authorList>
            <consortium name="The Broad Institute Genomics Platform"/>
            <consortium name="The Broad Institute Genome Sequencing Center for Infectious Disease"/>
            <person name="Wu L."/>
            <person name="Ma J."/>
        </authorList>
    </citation>
    <scope>NUCLEOTIDE SEQUENCE [LARGE SCALE GENOMIC DNA]</scope>
    <source>
        <strain evidence="2">CCUG 55491</strain>
    </source>
</reference>
<protein>
    <submittedName>
        <fullName evidence="1">Uncharacterized protein</fullName>
    </submittedName>
</protein>
<dbReference type="RefSeq" id="WP_386813301.1">
    <property type="nucleotide sequence ID" value="NZ_JBHTIH010000007.1"/>
</dbReference>
<keyword evidence="2" id="KW-1185">Reference proteome</keyword>
<gene>
    <name evidence="1" type="ORF">ACFQZQ_13015</name>
</gene>
<sequence length="108" mass="11936">MRKPPPYPVTPDGRYFVVRGRLWRCSDPSLPAAERAAQTQRLMRARAAVGRALRAGDAAAERQARSEVDAAKVALGERGPAWWTDGAPDCNRTMARHSPYAAWFDALD</sequence>
<organism evidence="1 2">
    <name type="scientific">Lysobacter koreensis</name>
    <dbReference type="NCBI Taxonomy" id="266122"/>
    <lineage>
        <taxon>Bacteria</taxon>
        <taxon>Pseudomonadati</taxon>
        <taxon>Pseudomonadota</taxon>
        <taxon>Gammaproteobacteria</taxon>
        <taxon>Lysobacterales</taxon>
        <taxon>Lysobacteraceae</taxon>
        <taxon>Lysobacter</taxon>
    </lineage>
</organism>
<dbReference type="Proteomes" id="UP001597090">
    <property type="component" value="Unassembled WGS sequence"/>
</dbReference>
<dbReference type="EMBL" id="JBHTIH010000007">
    <property type="protein sequence ID" value="MFD0740198.1"/>
    <property type="molecule type" value="Genomic_DNA"/>
</dbReference>
<comment type="caution">
    <text evidence="1">The sequence shown here is derived from an EMBL/GenBank/DDBJ whole genome shotgun (WGS) entry which is preliminary data.</text>
</comment>
<proteinExistence type="predicted"/>
<evidence type="ECO:0000313" key="2">
    <source>
        <dbReference type="Proteomes" id="UP001597090"/>
    </source>
</evidence>
<evidence type="ECO:0000313" key="1">
    <source>
        <dbReference type="EMBL" id="MFD0740198.1"/>
    </source>
</evidence>